<gene>
    <name evidence="2" type="ORF">g.5962</name>
</gene>
<evidence type="ECO:0000313" key="2">
    <source>
        <dbReference type="EMBL" id="JAS10754.1"/>
    </source>
</evidence>
<keyword evidence="1" id="KW-0812">Transmembrane</keyword>
<reference evidence="2" key="1">
    <citation type="submission" date="2015-12" db="EMBL/GenBank/DDBJ databases">
        <title>De novo transcriptome assembly of four potential Pierce s Disease insect vectors from Arizona vineyards.</title>
        <authorList>
            <person name="Tassone E.E."/>
        </authorList>
    </citation>
    <scope>NUCLEOTIDE SEQUENCE</scope>
</reference>
<accession>A0A1B6CBC1</accession>
<organism evidence="2">
    <name type="scientific">Clastoptera arizonana</name>
    <name type="common">Arizona spittle bug</name>
    <dbReference type="NCBI Taxonomy" id="38151"/>
    <lineage>
        <taxon>Eukaryota</taxon>
        <taxon>Metazoa</taxon>
        <taxon>Ecdysozoa</taxon>
        <taxon>Arthropoda</taxon>
        <taxon>Hexapoda</taxon>
        <taxon>Insecta</taxon>
        <taxon>Pterygota</taxon>
        <taxon>Neoptera</taxon>
        <taxon>Paraneoptera</taxon>
        <taxon>Hemiptera</taxon>
        <taxon>Auchenorrhyncha</taxon>
        <taxon>Cercopoidea</taxon>
        <taxon>Clastopteridae</taxon>
        <taxon>Clastoptera</taxon>
    </lineage>
</organism>
<sequence>MAPKEHSVIRTENVIIDTINTTVLDLVTEITDMSDSNKTDLWKPTTHILPTQYPEIPASGLNSYHFIKVGVLVLVTVIIMFSICKMVFQIFVRYAGKQDDR</sequence>
<dbReference type="AlphaFoldDB" id="A0A1B6CBC1"/>
<proteinExistence type="predicted"/>
<name>A0A1B6CBC1_9HEMI</name>
<feature type="transmembrane region" description="Helical" evidence="1">
    <location>
        <begin position="69"/>
        <end position="92"/>
    </location>
</feature>
<keyword evidence="1" id="KW-0472">Membrane</keyword>
<keyword evidence="1" id="KW-1133">Transmembrane helix</keyword>
<dbReference type="EMBL" id="GEDC01026544">
    <property type="protein sequence ID" value="JAS10754.1"/>
    <property type="molecule type" value="Transcribed_RNA"/>
</dbReference>
<evidence type="ECO:0000256" key="1">
    <source>
        <dbReference type="SAM" id="Phobius"/>
    </source>
</evidence>
<protein>
    <submittedName>
        <fullName evidence="2">Uncharacterized protein</fullName>
    </submittedName>
</protein>